<proteinExistence type="predicted"/>
<feature type="region of interest" description="Disordered" evidence="1">
    <location>
        <begin position="296"/>
        <end position="326"/>
    </location>
</feature>
<accession>A0AAV5SNT7</accession>
<comment type="caution">
    <text evidence="2">The sequence shown here is derived from an EMBL/GenBank/DDBJ whole genome shotgun (WGS) entry which is preliminary data.</text>
</comment>
<name>A0AAV5SNT7_9BILA</name>
<evidence type="ECO:0000313" key="2">
    <source>
        <dbReference type="EMBL" id="GMS85031.1"/>
    </source>
</evidence>
<feature type="region of interest" description="Disordered" evidence="1">
    <location>
        <begin position="75"/>
        <end position="129"/>
    </location>
</feature>
<evidence type="ECO:0000256" key="1">
    <source>
        <dbReference type="SAM" id="MobiDB-lite"/>
    </source>
</evidence>
<dbReference type="Proteomes" id="UP001432027">
    <property type="component" value="Unassembled WGS sequence"/>
</dbReference>
<feature type="non-terminal residue" evidence="2">
    <location>
        <position position="1"/>
    </location>
</feature>
<feature type="compositionally biased region" description="Low complexity" evidence="1">
    <location>
        <begin position="299"/>
        <end position="312"/>
    </location>
</feature>
<dbReference type="EMBL" id="BTSX01000002">
    <property type="protein sequence ID" value="GMS85031.1"/>
    <property type="molecule type" value="Genomic_DNA"/>
</dbReference>
<reference evidence="2" key="1">
    <citation type="submission" date="2023-10" db="EMBL/GenBank/DDBJ databases">
        <title>Genome assembly of Pristionchus species.</title>
        <authorList>
            <person name="Yoshida K."/>
            <person name="Sommer R.J."/>
        </authorList>
    </citation>
    <scope>NUCLEOTIDE SEQUENCE</scope>
    <source>
        <strain evidence="2">RS0144</strain>
    </source>
</reference>
<evidence type="ECO:0000313" key="3">
    <source>
        <dbReference type="Proteomes" id="UP001432027"/>
    </source>
</evidence>
<protein>
    <submittedName>
        <fullName evidence="2">Uncharacterized protein</fullName>
    </submittedName>
</protein>
<organism evidence="2 3">
    <name type="scientific">Pristionchus entomophagus</name>
    <dbReference type="NCBI Taxonomy" id="358040"/>
    <lineage>
        <taxon>Eukaryota</taxon>
        <taxon>Metazoa</taxon>
        <taxon>Ecdysozoa</taxon>
        <taxon>Nematoda</taxon>
        <taxon>Chromadorea</taxon>
        <taxon>Rhabditida</taxon>
        <taxon>Rhabditina</taxon>
        <taxon>Diplogasteromorpha</taxon>
        <taxon>Diplogasteroidea</taxon>
        <taxon>Neodiplogasteridae</taxon>
        <taxon>Pristionchus</taxon>
    </lineage>
</organism>
<dbReference type="AlphaFoldDB" id="A0AAV5SNT7"/>
<gene>
    <name evidence="2" type="ORF">PENTCL1PPCAC_7206</name>
</gene>
<keyword evidence="3" id="KW-1185">Reference proteome</keyword>
<sequence>LDPERSSLDSEAFKPLYIMPEGDYRWSKVPEIIVLEALRSSRLPSSTLFRRGEDGPIWTLATLISWNGRECPFADFSQPERREGVREKKRNGSRPGSSMDENDNMVDTGTHNGSGDAVRERRGGDEEDEQKAVFPRLIAYLDEISERMASIEKLYTEQQSRLAGADIFMKRVASLEMRVVTSVENIKTLEKRLNEIHEHVFFAKRAPMGHSGKAESTLHASEMEEMYGAARRMHQEFREKSEEMGGYKEEVQRVHSLEADLAQRMEVLDGRYSQLVTILAAHERNKDVREAIEEWNKKSLSNPPRQPQQSSQLGFGGGRGGAPLPRISTAIGSVSKADVLDWKTYDVNGTRALLAQEVAEMKKQAADRAVQPMQQRRNPSQWLHEHSDPLVRDRIQGLLMGRDGPTRLGDRVASSIDVQTLALMGSDLRGDANGLTEFMENPRFICHCGSNLQSAISVIGHFNTTKHSSKRPKPLYQSDVNFWINVISNLKKGRAPLSGM</sequence>